<dbReference type="GO" id="GO:0004888">
    <property type="term" value="F:transmembrane signaling receptor activity"/>
    <property type="evidence" value="ECO:0007669"/>
    <property type="project" value="InterPro"/>
</dbReference>
<dbReference type="PROSITE" id="PS50111">
    <property type="entry name" value="CHEMOTAXIS_TRANSDUC_2"/>
    <property type="match status" value="1"/>
</dbReference>
<dbReference type="InterPro" id="IPR004090">
    <property type="entry name" value="Chemotax_Me-accpt_rcpt"/>
</dbReference>
<dbReference type="CDD" id="cd11386">
    <property type="entry name" value="MCP_signal"/>
    <property type="match status" value="1"/>
</dbReference>
<feature type="transmembrane region" description="Helical" evidence="6">
    <location>
        <begin position="56"/>
        <end position="77"/>
    </location>
</feature>
<evidence type="ECO:0000256" key="3">
    <source>
        <dbReference type="ARBA" id="ARBA00029447"/>
    </source>
</evidence>
<dbReference type="OrthoDB" id="419276at2"/>
<gene>
    <name evidence="9" type="ORF">CUN59_14485</name>
</gene>
<dbReference type="Gene3D" id="3.30.450.20">
    <property type="entry name" value="PAS domain"/>
    <property type="match status" value="1"/>
</dbReference>
<keyword evidence="2 4" id="KW-0807">Transducer</keyword>
<keyword evidence="6" id="KW-1133">Transmembrane helix</keyword>
<feature type="compositionally biased region" description="Polar residues" evidence="5">
    <location>
        <begin position="1"/>
        <end position="22"/>
    </location>
</feature>
<evidence type="ECO:0000259" key="8">
    <source>
        <dbReference type="PROSITE" id="PS50111"/>
    </source>
</evidence>
<organism evidence="9 10">
    <name type="scientific">Cuspidothrix issatschenkoi CHARLIE-1</name>
    <dbReference type="NCBI Taxonomy" id="2052836"/>
    <lineage>
        <taxon>Bacteria</taxon>
        <taxon>Bacillati</taxon>
        <taxon>Cyanobacteriota</taxon>
        <taxon>Cyanophyceae</taxon>
        <taxon>Nostocales</taxon>
        <taxon>Aphanizomenonaceae</taxon>
        <taxon>Cuspidothrix</taxon>
    </lineage>
</organism>
<reference evidence="9 10" key="1">
    <citation type="submission" date="2018-02" db="EMBL/GenBank/DDBJ databases">
        <title>Discovery of a pederin family compound in a non-symbiotic bloom-forming cyanobacterium.</title>
        <authorList>
            <person name="Kust A."/>
            <person name="Mares J."/>
            <person name="Jokela J."/>
            <person name="Urajova P."/>
            <person name="Hajek J."/>
            <person name="Saurav K."/>
            <person name="Voracova K."/>
            <person name="Fewer D.P."/>
            <person name="Haapaniemi E."/>
            <person name="Permi P."/>
            <person name="Rehakova K."/>
            <person name="Sivonen K."/>
            <person name="Hrouzek P."/>
        </authorList>
    </citation>
    <scope>NUCLEOTIDE SEQUENCE [LARGE SCALE GENOMIC DNA]</scope>
    <source>
        <strain evidence="9 10">CHARLIE-1</strain>
    </source>
</reference>
<evidence type="ECO:0000256" key="1">
    <source>
        <dbReference type="ARBA" id="ARBA00022500"/>
    </source>
</evidence>
<feature type="domain" description="Methyl-accepting transducer" evidence="8">
    <location>
        <begin position="596"/>
        <end position="832"/>
    </location>
</feature>
<dbReference type="InterPro" id="IPR003018">
    <property type="entry name" value="GAF"/>
</dbReference>
<dbReference type="Gene3D" id="3.30.450.40">
    <property type="match status" value="1"/>
</dbReference>
<evidence type="ECO:0000313" key="9">
    <source>
        <dbReference type="EMBL" id="PPJ62642.1"/>
    </source>
</evidence>
<evidence type="ECO:0000313" key="10">
    <source>
        <dbReference type="Proteomes" id="UP000239589"/>
    </source>
</evidence>
<evidence type="ECO:0000256" key="6">
    <source>
        <dbReference type="SAM" id="Phobius"/>
    </source>
</evidence>
<dbReference type="SUPFAM" id="SSF58104">
    <property type="entry name" value="Methyl-accepting chemotaxis protein (MCP) signaling domain"/>
    <property type="match status" value="1"/>
</dbReference>
<dbReference type="PANTHER" id="PTHR32089:SF114">
    <property type="entry name" value="METHYL-ACCEPTING CHEMOTAXIS PROTEIN MCPB"/>
    <property type="match status" value="1"/>
</dbReference>
<dbReference type="SUPFAM" id="SSF55781">
    <property type="entry name" value="GAF domain-like"/>
    <property type="match status" value="1"/>
</dbReference>
<dbReference type="SMART" id="SM00283">
    <property type="entry name" value="MA"/>
    <property type="match status" value="1"/>
</dbReference>
<protein>
    <recommendedName>
        <fullName evidence="11">Chemotaxis protein</fullName>
    </recommendedName>
</protein>
<sequence>MLNKTNNIKQNTDSQNQPTLITSPKLIDDKAEKSSTENVENRALTYKKFRLSTKSIILSIGVGTLPILGIGAIAYIFGSNLITKQIITSQETKAISISDTVNGLIQQRHGDIQVLSNLSWFNKNNVTQKPGSAQANLVDKVDIIRFNVQTKDSLNRLIKTSKVYDSVAAFDLNGQVIIQSAGETLTPENELLYFQEVIEKNTSIVSQPVFLKNIGAVIYIAAPIKDNGNIIGIVRTRIPLKSLEEVVQGYTNDTYQYYFLDETGKIVISSQANLFGKAAIEIYPALANVLKAKNIDTFTAIAKTDQKQELISYIPFHKLADLPGTNWQLILTKDTTIAFKPQREFLTLIASTTPLIALLMTLVVAGLSQRINNKNDTSVGNLKSSQEDIHLNAAKPEEYPVKEIQWLELILNITKKMRMHFQPEYIYETAVSELIQTLTADRVIIYKLDNQTGKFVAESINGDWEKILGVYNNDGHWQELAANPQLQIISNLETATNLANSYLEWLQKFYVQSSVTAPIFIHGEIQGFLIVHHCQNCHNWQPEEISFLTQITMQIGYTLEQSYLVNQIKILKAHSQVNNSQDSLELQNFQNSLQPIVNQIEQSVNEVNMSFRKITAESVIEPQKINHSLEIINKMTIAIQSIANMAQQTVKIVNESNYKATDTEAAMKLTWQNVLLIQETVEETTKKLRWLGESSQQISRVVSIINQIAMQTNLLAINAGIEAAKAGEEGQGFAVVAEEVGELAGRSATAIQEIEEIIAKIQQETSEMLQTMTVGNNQVIESSHMIKNAKQNLQQIVDVSRQIDSLVNSILSSTTSELQTSQILSQTIQEMNSMSTHSSDNFRQIYQSLEKAVDISQELKETLETFLVN</sequence>
<dbReference type="GO" id="GO:0016020">
    <property type="term" value="C:membrane"/>
    <property type="evidence" value="ECO:0007669"/>
    <property type="project" value="InterPro"/>
</dbReference>
<dbReference type="GO" id="GO:0006935">
    <property type="term" value="P:chemotaxis"/>
    <property type="evidence" value="ECO:0007669"/>
    <property type="project" value="UniProtKB-KW"/>
</dbReference>
<evidence type="ECO:0000256" key="4">
    <source>
        <dbReference type="PROSITE-ProRule" id="PRU00284"/>
    </source>
</evidence>
<dbReference type="GO" id="GO:0007165">
    <property type="term" value="P:signal transduction"/>
    <property type="evidence" value="ECO:0007669"/>
    <property type="project" value="UniProtKB-KW"/>
</dbReference>
<keyword evidence="6" id="KW-0472">Membrane</keyword>
<evidence type="ECO:0000256" key="5">
    <source>
        <dbReference type="SAM" id="MobiDB-lite"/>
    </source>
</evidence>
<dbReference type="AlphaFoldDB" id="A0A2S6CSH2"/>
<proteinExistence type="inferred from homology"/>
<dbReference type="SUPFAM" id="SSF103190">
    <property type="entry name" value="Sensory domain-like"/>
    <property type="match status" value="1"/>
</dbReference>
<keyword evidence="10" id="KW-1185">Reference proteome</keyword>
<comment type="similarity">
    <text evidence="3">Belongs to the methyl-accepting chemotaxis (MCP) protein family.</text>
</comment>
<accession>A0A2S6CSH2</accession>
<dbReference type="InterPro" id="IPR016132">
    <property type="entry name" value="Phyto_chromo_attachment"/>
</dbReference>
<dbReference type="EMBL" id="PGEM01000105">
    <property type="protein sequence ID" value="PPJ62642.1"/>
    <property type="molecule type" value="Genomic_DNA"/>
</dbReference>
<comment type="caution">
    <text evidence="9">The sequence shown here is derived from an EMBL/GenBank/DDBJ whole genome shotgun (WGS) entry which is preliminary data.</text>
</comment>
<dbReference type="Proteomes" id="UP000239589">
    <property type="component" value="Unassembled WGS sequence"/>
</dbReference>
<evidence type="ECO:0000256" key="2">
    <source>
        <dbReference type="ARBA" id="ARBA00023224"/>
    </source>
</evidence>
<keyword evidence="1" id="KW-0145">Chemotaxis</keyword>
<dbReference type="PANTHER" id="PTHR32089">
    <property type="entry name" value="METHYL-ACCEPTING CHEMOTAXIS PROTEIN MCPB"/>
    <property type="match status" value="1"/>
</dbReference>
<dbReference type="PROSITE" id="PS50046">
    <property type="entry name" value="PHYTOCHROME_2"/>
    <property type="match status" value="1"/>
</dbReference>
<evidence type="ECO:0000259" key="7">
    <source>
        <dbReference type="PROSITE" id="PS50046"/>
    </source>
</evidence>
<feature type="region of interest" description="Disordered" evidence="5">
    <location>
        <begin position="1"/>
        <end position="34"/>
    </location>
</feature>
<dbReference type="RefSeq" id="WP_104388509.1">
    <property type="nucleotide sequence ID" value="NZ_PGEM01000105.1"/>
</dbReference>
<dbReference type="SMART" id="SM00065">
    <property type="entry name" value="GAF"/>
    <property type="match status" value="1"/>
</dbReference>
<dbReference type="InterPro" id="IPR029151">
    <property type="entry name" value="Sensor-like_sf"/>
</dbReference>
<dbReference type="Gene3D" id="1.10.287.950">
    <property type="entry name" value="Methyl-accepting chemotaxis protein"/>
    <property type="match status" value="1"/>
</dbReference>
<dbReference type="Pfam" id="PF01590">
    <property type="entry name" value="GAF"/>
    <property type="match status" value="1"/>
</dbReference>
<dbReference type="InterPro" id="IPR004089">
    <property type="entry name" value="MCPsignal_dom"/>
</dbReference>
<evidence type="ECO:0008006" key="11">
    <source>
        <dbReference type="Google" id="ProtNLM"/>
    </source>
</evidence>
<dbReference type="Pfam" id="PF00015">
    <property type="entry name" value="MCPsignal"/>
    <property type="match status" value="1"/>
</dbReference>
<feature type="domain" description="Phytochrome chromophore attachment site" evidence="7">
    <location>
        <begin position="422"/>
        <end position="554"/>
    </location>
</feature>
<name>A0A2S6CSH2_9CYAN</name>
<dbReference type="PRINTS" id="PR00260">
    <property type="entry name" value="CHEMTRNSDUCR"/>
</dbReference>
<keyword evidence="6" id="KW-0812">Transmembrane</keyword>
<dbReference type="InterPro" id="IPR029016">
    <property type="entry name" value="GAF-like_dom_sf"/>
</dbReference>